<accession>A0ABN8KLR5</accession>
<evidence type="ECO:0000313" key="1">
    <source>
        <dbReference type="EMBL" id="CAH2712984.1"/>
    </source>
</evidence>
<proteinExistence type="predicted"/>
<evidence type="ECO:0000313" key="2">
    <source>
        <dbReference type="Proteomes" id="UP000838308"/>
    </source>
</evidence>
<keyword evidence="2" id="KW-1185">Reference proteome</keyword>
<comment type="caution">
    <text evidence="1">The sequence shown here is derived from an EMBL/GenBank/DDBJ whole genome shotgun (WGS) entry which is preliminary data.</text>
</comment>
<name>A0ABN8KLR5_9BACI</name>
<organism evidence="1 2">
    <name type="scientific">Neobacillus rhizosphaerae</name>
    <dbReference type="NCBI Taxonomy" id="2880965"/>
    <lineage>
        <taxon>Bacteria</taxon>
        <taxon>Bacillati</taxon>
        <taxon>Bacillota</taxon>
        <taxon>Bacilli</taxon>
        <taxon>Bacillales</taxon>
        <taxon>Bacillaceae</taxon>
        <taxon>Neobacillus</taxon>
    </lineage>
</organism>
<protein>
    <submittedName>
        <fullName evidence="1">Uncharacterized protein</fullName>
    </submittedName>
</protein>
<dbReference type="EMBL" id="CALBWS010000001">
    <property type="protein sequence ID" value="CAH2712984.1"/>
    <property type="molecule type" value="Genomic_DNA"/>
</dbReference>
<reference evidence="1" key="1">
    <citation type="submission" date="2022-04" db="EMBL/GenBank/DDBJ databases">
        <authorList>
            <person name="Criscuolo A."/>
        </authorList>
    </citation>
    <scope>NUCLEOTIDE SEQUENCE</scope>
    <source>
        <strain evidence="1">CIP111895</strain>
    </source>
</reference>
<gene>
    <name evidence="1" type="ORF">BACCIP111895_00117</name>
</gene>
<dbReference type="Proteomes" id="UP000838308">
    <property type="component" value="Unassembled WGS sequence"/>
</dbReference>
<sequence>MNGEYIGKIYHEVKKRPRCAIEKDLFSHQMIEQKEKN</sequence>